<dbReference type="GO" id="GO:0018104">
    <property type="term" value="P:peptidoglycan-protein cross-linking"/>
    <property type="evidence" value="ECO:0007669"/>
    <property type="project" value="TreeGrafter"/>
</dbReference>
<organism evidence="9 10">
    <name type="scientific">Clostridium thermosuccinogenes</name>
    <dbReference type="NCBI Taxonomy" id="84032"/>
    <lineage>
        <taxon>Bacteria</taxon>
        <taxon>Bacillati</taxon>
        <taxon>Bacillota</taxon>
        <taxon>Clostridia</taxon>
        <taxon>Eubacteriales</taxon>
        <taxon>Clostridiaceae</taxon>
        <taxon>Clostridium</taxon>
    </lineage>
</organism>
<dbReference type="GO" id="GO:0071555">
    <property type="term" value="P:cell wall organization"/>
    <property type="evidence" value="ECO:0007669"/>
    <property type="project" value="UniProtKB-UniRule"/>
</dbReference>
<dbReference type="KEGG" id="cthd:CDO33_16930"/>
<dbReference type="PANTHER" id="PTHR30582:SF2">
    <property type="entry name" value="L,D-TRANSPEPTIDASE YCIB-RELATED"/>
    <property type="match status" value="1"/>
</dbReference>
<evidence type="ECO:0000313" key="10">
    <source>
        <dbReference type="Proteomes" id="UP000236151"/>
    </source>
</evidence>
<dbReference type="EMBL" id="NIOJ01000001">
    <property type="protein sequence ID" value="PNU01606.1"/>
    <property type="molecule type" value="Genomic_DNA"/>
</dbReference>
<feature type="active site" description="Proton donor/acceptor" evidence="6">
    <location>
        <position position="423"/>
    </location>
</feature>
<dbReference type="GO" id="GO:0005576">
    <property type="term" value="C:extracellular region"/>
    <property type="evidence" value="ECO:0007669"/>
    <property type="project" value="TreeGrafter"/>
</dbReference>
<dbReference type="Gene3D" id="2.40.440.10">
    <property type="entry name" value="L,D-transpeptidase catalytic domain-like"/>
    <property type="match status" value="1"/>
</dbReference>
<dbReference type="InterPro" id="IPR005490">
    <property type="entry name" value="LD_TPept_cat_dom"/>
</dbReference>
<keyword evidence="10" id="KW-1185">Reference proteome</keyword>
<dbReference type="RefSeq" id="WP_103079835.1">
    <property type="nucleotide sequence ID" value="NZ_CP021850.1"/>
</dbReference>
<dbReference type="UniPathway" id="UPA00219"/>
<dbReference type="GO" id="GO:0071972">
    <property type="term" value="F:peptidoglycan L,D-transpeptidase activity"/>
    <property type="evidence" value="ECO:0007669"/>
    <property type="project" value="TreeGrafter"/>
</dbReference>
<protein>
    <recommendedName>
        <fullName evidence="8">L,D-TPase catalytic domain-containing protein</fullName>
    </recommendedName>
</protein>
<keyword evidence="7" id="KW-0732">Signal</keyword>
<dbReference type="CDD" id="cd16913">
    <property type="entry name" value="YkuD_like"/>
    <property type="match status" value="1"/>
</dbReference>
<evidence type="ECO:0000256" key="1">
    <source>
        <dbReference type="ARBA" id="ARBA00004752"/>
    </source>
</evidence>
<sequence>MKKVISIIMLAVLLTALNVIQVFAEEHSEEIPDMKASITLYSEYDEVYVGEKIKITATVNSENDGARVKAVWMVNGVPVQEISDEVFVLQNGMQSELNYIVPPQEGLSKMSVSFLLYDEKEQLISSAKKTFKVNKKIPVSILSTTDKTKAYFYEKVKASVQLGNDTGRYFEYKAHWELNGQKIKGYENKHFSVGETASSACPITLSDFLGKKIKVTFVLDNGIEKISRDIEIDVMDYPPEVIYQRKVEEMRNTIKTVEIECELIRASNVYKDANLKNKISYKEKGSKGIYVDFTGTYSAKVSFSDGTVGWVPYRNISISTKDYVDSKGSPDDELKEIFVNENGYESETKYLVWISLKFQEVNVFLGEKGNWKLVRSSMPCSTGKNTTPTISGVFKYFQYEKRWDFGKYYVAPVMRFHGGAALHSRTYKPDGSILDPTLGKPVSQGCVRLKQEDIDWLAYYIPLNTTVVVY</sequence>
<dbReference type="Pfam" id="PF03734">
    <property type="entry name" value="YkuD"/>
    <property type="match status" value="1"/>
</dbReference>
<evidence type="ECO:0000256" key="7">
    <source>
        <dbReference type="SAM" id="SignalP"/>
    </source>
</evidence>
<gene>
    <name evidence="9" type="ORF">CDQ84_00945</name>
</gene>
<dbReference type="InterPro" id="IPR050979">
    <property type="entry name" value="LD-transpeptidase"/>
</dbReference>
<comment type="caution">
    <text evidence="9">The sequence shown here is derived from an EMBL/GenBank/DDBJ whole genome shotgun (WGS) entry which is preliminary data.</text>
</comment>
<evidence type="ECO:0000256" key="4">
    <source>
        <dbReference type="ARBA" id="ARBA00022984"/>
    </source>
</evidence>
<evidence type="ECO:0000256" key="6">
    <source>
        <dbReference type="PROSITE-ProRule" id="PRU01373"/>
    </source>
</evidence>
<accession>A0A2K2FS40</accession>
<dbReference type="AlphaFoldDB" id="A0A2K2FS40"/>
<feature type="active site" description="Nucleophile" evidence="6">
    <location>
        <position position="446"/>
    </location>
</feature>
<name>A0A2K2FS40_9CLOT</name>
<feature type="signal peptide" evidence="7">
    <location>
        <begin position="1"/>
        <end position="24"/>
    </location>
</feature>
<dbReference type="PROSITE" id="PS52029">
    <property type="entry name" value="LD_TPASE"/>
    <property type="match status" value="1"/>
</dbReference>
<reference evidence="9 10" key="1">
    <citation type="submission" date="2017-06" db="EMBL/GenBank/DDBJ databases">
        <title>Investigating the central metabolism of Clostridium thermosuccinogenes.</title>
        <authorList>
            <person name="Koendjbiharie J.G."/>
            <person name="van Kranenburg R."/>
        </authorList>
    </citation>
    <scope>NUCLEOTIDE SEQUENCE [LARGE SCALE GENOMIC DNA]</scope>
    <source>
        <strain evidence="9 10">DSM 5806</strain>
    </source>
</reference>
<dbReference type="GO" id="GO:0008360">
    <property type="term" value="P:regulation of cell shape"/>
    <property type="evidence" value="ECO:0007669"/>
    <property type="project" value="UniProtKB-UniRule"/>
</dbReference>
<evidence type="ECO:0000256" key="5">
    <source>
        <dbReference type="ARBA" id="ARBA00023316"/>
    </source>
</evidence>
<dbReference type="OrthoDB" id="177750at2"/>
<feature type="chain" id="PRO_5014446603" description="L,D-TPase catalytic domain-containing protein" evidence="7">
    <location>
        <begin position="25"/>
        <end position="470"/>
    </location>
</feature>
<comment type="pathway">
    <text evidence="1 6">Cell wall biogenesis; peptidoglycan biosynthesis.</text>
</comment>
<dbReference type="Proteomes" id="UP000236151">
    <property type="component" value="Unassembled WGS sequence"/>
</dbReference>
<dbReference type="GO" id="GO:0016740">
    <property type="term" value="F:transferase activity"/>
    <property type="evidence" value="ECO:0007669"/>
    <property type="project" value="UniProtKB-KW"/>
</dbReference>
<keyword evidence="2" id="KW-0808">Transferase</keyword>
<dbReference type="InterPro" id="IPR038063">
    <property type="entry name" value="Transpep_catalytic_dom"/>
</dbReference>
<evidence type="ECO:0000259" key="8">
    <source>
        <dbReference type="PROSITE" id="PS52029"/>
    </source>
</evidence>
<evidence type="ECO:0000256" key="3">
    <source>
        <dbReference type="ARBA" id="ARBA00022960"/>
    </source>
</evidence>
<keyword evidence="4 6" id="KW-0573">Peptidoglycan synthesis</keyword>
<keyword evidence="3 6" id="KW-0133">Cell shape</keyword>
<proteinExistence type="predicted"/>
<feature type="domain" description="L,D-TPase catalytic" evidence="8">
    <location>
        <begin position="350"/>
        <end position="470"/>
    </location>
</feature>
<keyword evidence="5 6" id="KW-0961">Cell wall biogenesis/degradation</keyword>
<dbReference type="SUPFAM" id="SSF141523">
    <property type="entry name" value="L,D-transpeptidase catalytic domain-like"/>
    <property type="match status" value="1"/>
</dbReference>
<evidence type="ECO:0000256" key="2">
    <source>
        <dbReference type="ARBA" id="ARBA00022679"/>
    </source>
</evidence>
<dbReference type="PANTHER" id="PTHR30582">
    <property type="entry name" value="L,D-TRANSPEPTIDASE"/>
    <property type="match status" value="1"/>
</dbReference>
<evidence type="ECO:0000313" key="9">
    <source>
        <dbReference type="EMBL" id="PNU01606.1"/>
    </source>
</evidence>